<feature type="compositionally biased region" description="Acidic residues" evidence="10">
    <location>
        <begin position="246"/>
        <end position="255"/>
    </location>
</feature>
<dbReference type="InterPro" id="IPR009057">
    <property type="entry name" value="Homeodomain-like_sf"/>
</dbReference>
<feature type="compositionally biased region" description="Low complexity" evidence="10">
    <location>
        <begin position="540"/>
        <end position="565"/>
    </location>
</feature>
<evidence type="ECO:0000256" key="10">
    <source>
        <dbReference type="SAM" id="MobiDB-lite"/>
    </source>
</evidence>
<dbReference type="GO" id="GO:0000978">
    <property type="term" value="F:RNA polymerase II cis-regulatory region sequence-specific DNA binding"/>
    <property type="evidence" value="ECO:0007669"/>
    <property type="project" value="TreeGrafter"/>
</dbReference>
<evidence type="ECO:0000256" key="6">
    <source>
        <dbReference type="ARBA" id="ARBA00023242"/>
    </source>
</evidence>
<feature type="DNA-binding region" description="Homeobox" evidence="7">
    <location>
        <begin position="1041"/>
        <end position="1100"/>
    </location>
</feature>
<feature type="compositionally biased region" description="Basic and acidic residues" evidence="10">
    <location>
        <begin position="568"/>
        <end position="582"/>
    </location>
</feature>
<keyword evidence="6 7" id="KW-0539">Nucleus</keyword>
<feature type="compositionally biased region" description="Polar residues" evidence="10">
    <location>
        <begin position="585"/>
        <end position="594"/>
    </location>
</feature>
<evidence type="ECO:0000313" key="13">
    <source>
        <dbReference type="Proteomes" id="UP000050795"/>
    </source>
</evidence>
<dbReference type="InterPro" id="IPR013847">
    <property type="entry name" value="POU"/>
</dbReference>
<feature type="region of interest" description="Disordered" evidence="10">
    <location>
        <begin position="1029"/>
        <end position="1049"/>
    </location>
</feature>
<feature type="region of interest" description="Disordered" evidence="10">
    <location>
        <begin position="506"/>
        <end position="607"/>
    </location>
</feature>
<feature type="compositionally biased region" description="Polar residues" evidence="10">
    <location>
        <begin position="528"/>
        <end position="539"/>
    </location>
</feature>
<dbReference type="PRINTS" id="PR00028">
    <property type="entry name" value="POUDOMAIN"/>
</dbReference>
<keyword evidence="13" id="KW-1185">Reference proteome</keyword>
<reference evidence="14" key="2">
    <citation type="submission" date="2023-11" db="UniProtKB">
        <authorList>
            <consortium name="WormBaseParasite"/>
        </authorList>
    </citation>
    <scope>IDENTIFICATION</scope>
</reference>
<feature type="region of interest" description="Disordered" evidence="10">
    <location>
        <begin position="447"/>
        <end position="477"/>
    </location>
</feature>
<keyword evidence="3 7" id="KW-0238">DNA-binding</keyword>
<dbReference type="PANTHER" id="PTHR11636:SF70">
    <property type="entry name" value="INHIBITORY POU PROTEIN"/>
    <property type="match status" value="1"/>
</dbReference>
<evidence type="ECO:0000256" key="7">
    <source>
        <dbReference type="PROSITE-ProRule" id="PRU00108"/>
    </source>
</evidence>
<feature type="domain" description="Homeobox" evidence="11">
    <location>
        <begin position="1039"/>
        <end position="1099"/>
    </location>
</feature>
<evidence type="ECO:0000256" key="8">
    <source>
        <dbReference type="RuleBase" id="RU000682"/>
    </source>
</evidence>
<organism evidence="13 14">
    <name type="scientific">Trichobilharzia regenti</name>
    <name type="common">Nasal bird schistosome</name>
    <dbReference type="NCBI Taxonomy" id="157069"/>
    <lineage>
        <taxon>Eukaryota</taxon>
        <taxon>Metazoa</taxon>
        <taxon>Spiralia</taxon>
        <taxon>Lophotrochozoa</taxon>
        <taxon>Platyhelminthes</taxon>
        <taxon>Trematoda</taxon>
        <taxon>Digenea</taxon>
        <taxon>Strigeidida</taxon>
        <taxon>Schistosomatoidea</taxon>
        <taxon>Schistosomatidae</taxon>
        <taxon>Trichobilharzia</taxon>
    </lineage>
</organism>
<dbReference type="PROSITE" id="PS50071">
    <property type="entry name" value="HOMEOBOX_2"/>
    <property type="match status" value="1"/>
</dbReference>
<dbReference type="PROSITE" id="PS00027">
    <property type="entry name" value="HOMEOBOX_1"/>
    <property type="match status" value="1"/>
</dbReference>
<feature type="region of interest" description="Disordered" evidence="10">
    <location>
        <begin position="231"/>
        <end position="311"/>
    </location>
</feature>
<sequence>MNEIYPCFQMNSTESLSEDDLNLCSNSTTTKSIKSMNAYRKLHNSNSLNSDPLNSFSTDSYYSDLNNKGDHCSGSSSSSISSNSIHHKNDFMKYSNDIVDSSKLNPILAIASHQWFDRLFHSNTSYTSNHSHHLHHHNHHHPHHPHHHSHEHHQRSLYNAPHHHRHHQQLEENQQHNQPACLGGMSSFESSHEYFGRIRFNSQCLGYSQSDENNPLMNSTVNSNLELSRFNNMQNENSGGDNNNDNNDETNENDDITPTTTINTTDNNNINATNATKYDYSSSHGKGKITSSTPKTHSTSLSSSSSSNLDYPTEFSFNTDKFTNYSNYFTEFNKNEITERQDKQSTLSSTQNANTTNNNNNSSGFDDRDHEPNRLHSKLMSEINEPAKKLCYSFNSEGHPTDIRDNQSVKNTVIMDKSYLASFQNTKIDELGLNSITLTNNENFKLYNNNNNNSGNQASKSPLNDSSLPSPGQTNSQRMLNAEGATATSLLEWRLTSENNNFIAKIKSDHNNNNNNNEQLESNSSNSMFTNLSMNSSFMNNPIKNNDNTDNTTTTINHNNNSNSKDGGVYEEKLSTSTDRHSPPLSYSSQSTENLNDESIRGGNPQHASYLHPPPLHQHTDKLCSDVNNEFIWKTNPHPPIPPPGGDLINYENEISYIKNRWNTNHHLLMNKLRFSGNLSTTNSGVFTTTNNSNNNNEMNYPEQNLTDTAAGTSNRSNLTGFDSMIPCISHNFLTNFTRTPYDGGQNNCLQENLYDLSSSSHHLNSHNSLVGGFTNPANFFSLDSGSNSSTISSSHPVSTSSSDHNRLDDVYDRTEQCLGLSSLSQQHNHHHHHHHHQFMMMNNNCASDYNMNLPNDVTMATGSANNDFKTGLNYYLLPPVNGFTTNTDSSSSSLSCQITNGGITSNFKNRLTASTGGYSSQNFTHSNLLSCNHSNTSIYRHPVELDYNPRELEAFSELFKQRRIKLGVTQADVGKALGNLKISGVGSLSQSTICRFESLTLSHNNMIALKPVLQAWLEEAEAEASSRSNHPSIYDLEEERRRKRTSITDSEKRSLEAFFSIQPRPSSEKISQIAEKLNLKKNVVRVWFCNQRQKQKRMKFSTLGMLHHSATRT</sequence>
<feature type="region of interest" description="Disordered" evidence="10">
    <location>
        <begin position="127"/>
        <end position="184"/>
    </location>
</feature>
<dbReference type="GO" id="GO:0005634">
    <property type="term" value="C:nucleus"/>
    <property type="evidence" value="ECO:0007669"/>
    <property type="project" value="UniProtKB-SubCell"/>
</dbReference>
<dbReference type="Proteomes" id="UP000050795">
    <property type="component" value="Unassembled WGS sequence"/>
</dbReference>
<evidence type="ECO:0000259" key="11">
    <source>
        <dbReference type="PROSITE" id="PS50071"/>
    </source>
</evidence>
<dbReference type="PROSITE" id="PS51179">
    <property type="entry name" value="POU_3"/>
    <property type="match status" value="1"/>
</dbReference>
<feature type="compositionally biased region" description="Low complexity" evidence="10">
    <location>
        <begin position="290"/>
        <end position="307"/>
    </location>
</feature>
<evidence type="ECO:0000259" key="12">
    <source>
        <dbReference type="PROSITE" id="PS51179"/>
    </source>
</evidence>
<dbReference type="PROSITE" id="PS00465">
    <property type="entry name" value="POU_2"/>
    <property type="match status" value="1"/>
</dbReference>
<dbReference type="PANTHER" id="PTHR11636">
    <property type="entry name" value="POU DOMAIN"/>
    <property type="match status" value="1"/>
</dbReference>
<feature type="compositionally biased region" description="Low complexity" evidence="10">
    <location>
        <begin position="256"/>
        <end position="276"/>
    </location>
</feature>
<dbReference type="PROSITE" id="PS00035">
    <property type="entry name" value="POU_1"/>
    <property type="match status" value="1"/>
</dbReference>
<dbReference type="AlphaFoldDB" id="A0AA85IUQ6"/>
<evidence type="ECO:0000256" key="5">
    <source>
        <dbReference type="ARBA" id="ARBA00023163"/>
    </source>
</evidence>
<evidence type="ECO:0000256" key="4">
    <source>
        <dbReference type="ARBA" id="ARBA00023155"/>
    </source>
</evidence>
<dbReference type="GO" id="GO:0000981">
    <property type="term" value="F:DNA-binding transcription factor activity, RNA polymerase II-specific"/>
    <property type="evidence" value="ECO:0007669"/>
    <property type="project" value="InterPro"/>
</dbReference>
<dbReference type="SUPFAM" id="SSF46689">
    <property type="entry name" value="Homeodomain-like"/>
    <property type="match status" value="1"/>
</dbReference>
<evidence type="ECO:0000256" key="2">
    <source>
        <dbReference type="ARBA" id="ARBA00023015"/>
    </source>
</evidence>
<feature type="compositionally biased region" description="Basic residues" evidence="10">
    <location>
        <begin position="130"/>
        <end position="167"/>
    </location>
</feature>
<keyword evidence="4 7" id="KW-0371">Homeobox</keyword>
<dbReference type="CDD" id="cd00086">
    <property type="entry name" value="homeodomain"/>
    <property type="match status" value="1"/>
</dbReference>
<feature type="compositionally biased region" description="Polar residues" evidence="10">
    <location>
        <begin position="457"/>
        <end position="477"/>
    </location>
</feature>
<evidence type="ECO:0000313" key="14">
    <source>
        <dbReference type="WBParaSite" id="TREG1_106730.1"/>
    </source>
</evidence>
<comment type="subcellular location">
    <subcellularLocation>
        <location evidence="1 7 8">Nucleus</location>
    </subcellularLocation>
</comment>
<dbReference type="InterPro" id="IPR050255">
    <property type="entry name" value="POU_domain_TF"/>
</dbReference>
<dbReference type="SUPFAM" id="SSF47413">
    <property type="entry name" value="lambda repressor-like DNA-binding domains"/>
    <property type="match status" value="1"/>
</dbReference>
<name>A0AA85IUQ6_TRIRE</name>
<dbReference type="Gene3D" id="1.10.260.40">
    <property type="entry name" value="lambda repressor-like DNA-binding domains"/>
    <property type="match status" value="1"/>
</dbReference>
<dbReference type="FunFam" id="1.10.260.40:FF:000007">
    <property type="entry name" value="POU domain protein"/>
    <property type="match status" value="1"/>
</dbReference>
<feature type="compositionally biased region" description="Polar residues" evidence="10">
    <location>
        <begin position="231"/>
        <end position="240"/>
    </location>
</feature>
<keyword evidence="2" id="KW-0805">Transcription regulation</keyword>
<dbReference type="Pfam" id="PF00157">
    <property type="entry name" value="Pou"/>
    <property type="match status" value="1"/>
</dbReference>
<reference evidence="13" key="1">
    <citation type="submission" date="2022-06" db="EMBL/GenBank/DDBJ databases">
        <authorList>
            <person name="Berger JAMES D."/>
            <person name="Berger JAMES D."/>
        </authorList>
    </citation>
    <scope>NUCLEOTIDE SEQUENCE [LARGE SCALE GENOMIC DNA]</scope>
</reference>
<feature type="compositionally biased region" description="Low complexity" evidence="10">
    <location>
        <begin position="511"/>
        <end position="527"/>
    </location>
</feature>
<dbReference type="Gene3D" id="1.10.10.60">
    <property type="entry name" value="Homeodomain-like"/>
    <property type="match status" value="1"/>
</dbReference>
<feature type="domain" description="POU-specific" evidence="12">
    <location>
        <begin position="945"/>
        <end position="1022"/>
    </location>
</feature>
<feature type="region of interest" description="Disordered" evidence="10">
    <location>
        <begin position="339"/>
        <end position="372"/>
    </location>
</feature>
<protein>
    <recommendedName>
        <fullName evidence="9">POU domain protein</fullName>
    </recommendedName>
</protein>
<evidence type="ECO:0000256" key="3">
    <source>
        <dbReference type="ARBA" id="ARBA00023125"/>
    </source>
</evidence>
<feature type="compositionally biased region" description="Low complexity" evidence="10">
    <location>
        <begin position="447"/>
        <end position="456"/>
    </location>
</feature>
<dbReference type="WBParaSite" id="TREG1_106730.1">
    <property type="protein sequence ID" value="TREG1_106730.1"/>
    <property type="gene ID" value="TREG1_106730"/>
</dbReference>
<evidence type="ECO:0000256" key="1">
    <source>
        <dbReference type="ARBA" id="ARBA00004123"/>
    </source>
</evidence>
<dbReference type="InterPro" id="IPR000327">
    <property type="entry name" value="POU_dom"/>
</dbReference>
<feature type="compositionally biased region" description="Low complexity" evidence="10">
    <location>
        <begin position="345"/>
        <end position="363"/>
    </location>
</feature>
<comment type="similarity">
    <text evidence="9">Belongs to the POU transcription factor family.</text>
</comment>
<accession>A0AA85IUQ6</accession>
<dbReference type="SMART" id="SM00352">
    <property type="entry name" value="POU"/>
    <property type="match status" value="1"/>
</dbReference>
<evidence type="ECO:0000256" key="9">
    <source>
        <dbReference type="RuleBase" id="RU361194"/>
    </source>
</evidence>
<dbReference type="SMART" id="SM00389">
    <property type="entry name" value="HOX"/>
    <property type="match status" value="1"/>
</dbReference>
<keyword evidence="5 9" id="KW-0804">Transcription</keyword>
<proteinExistence type="inferred from homology"/>
<dbReference type="Pfam" id="PF00046">
    <property type="entry name" value="Homeodomain"/>
    <property type="match status" value="1"/>
</dbReference>
<dbReference type="InterPro" id="IPR010982">
    <property type="entry name" value="Lambda_DNA-bd_dom_sf"/>
</dbReference>
<dbReference type="InterPro" id="IPR017970">
    <property type="entry name" value="Homeobox_CS"/>
</dbReference>
<dbReference type="InterPro" id="IPR001356">
    <property type="entry name" value="HD"/>
</dbReference>